<comment type="caution">
    <text evidence="5">The sequence shown here is derived from an EMBL/GenBank/DDBJ whole genome shotgun (WGS) entry which is preliminary data.</text>
</comment>
<dbReference type="PANTHER" id="PTHR13723">
    <property type="entry name" value="ADAMTS A DISINTEGRIN AND METALLOPROTEASE WITH THROMBOSPONDIN MOTIFS PROTEASE"/>
    <property type="match status" value="1"/>
</dbReference>
<dbReference type="SMART" id="SM00209">
    <property type="entry name" value="TSP1"/>
    <property type="match status" value="10"/>
</dbReference>
<dbReference type="PANTHER" id="PTHR13723:SF278">
    <property type="entry name" value="ADAM METALLOPEPTIDASE WITH THROMBOSPONDIN TYPE 1 MOTIF A, ISOFORM B"/>
    <property type="match status" value="1"/>
</dbReference>
<dbReference type="GO" id="GO:0031012">
    <property type="term" value="C:extracellular matrix"/>
    <property type="evidence" value="ECO:0007669"/>
    <property type="project" value="TreeGrafter"/>
</dbReference>
<dbReference type="GO" id="GO:0006508">
    <property type="term" value="P:proteolysis"/>
    <property type="evidence" value="ECO:0007669"/>
    <property type="project" value="TreeGrafter"/>
</dbReference>
<dbReference type="EMBL" id="ADBV01006103">
    <property type="protein sequence ID" value="EJW78878.1"/>
    <property type="molecule type" value="Genomic_DNA"/>
</dbReference>
<keyword evidence="4" id="KW-0677">Repeat</keyword>
<dbReference type="FunFam" id="2.20.100.10:FF:000005">
    <property type="entry name" value="ADAM metallopeptidase with thrombospondin type 1 motif 9"/>
    <property type="match status" value="7"/>
</dbReference>
<dbReference type="GO" id="GO:0005576">
    <property type="term" value="C:extracellular region"/>
    <property type="evidence" value="ECO:0007669"/>
    <property type="project" value="UniProtKB-SubCell"/>
</dbReference>
<name>J9E9N5_WUCBA</name>
<evidence type="ECO:0008006" key="7">
    <source>
        <dbReference type="Google" id="ProtNLM"/>
    </source>
</evidence>
<evidence type="ECO:0000256" key="2">
    <source>
        <dbReference type="ARBA" id="ARBA00022525"/>
    </source>
</evidence>
<sequence length="666" mass="76067">INFRWRVVPIGQCNATCGRGEKQQKSECIRSYVDGRETVISDSQCHQLKKPSDRSPCYVDCAGRKWTYTEWTPCSESCGISGISRRQAFCSDQANRRLDDRVCEQAIKDKTEKECNRMPCPKWVYGEWSECSRSCDGGVKVRHASCQDAVGREVHSTMCNSKEKHDWEKCNEQICTQWRFGTWGSCSVSCGDGIETRDAVCTDLNGRHLDENLCDRRERIVQKPCHRMACPSWRLGTWSACSVSCLDGWKTRHVSCVDANGNEVSDEQCLRQGETRPQSHQPCNQGPCPFWRASDWTKCSVSCGVGVRARNVECIYRDQVVDGSLCSDTQVSKVEQCSLLPCAKWKVLPWSHCSVTCGTGQHTRTIQCLRGKSIVHESECDIAIRPKTEKICERDNCETFTQNVIESTVSDQPKIRWAIGPWSDCSRTCGNGTQRRLIVCRDHIRDLTDTYCQHLEPIETYRYCQIKPCAQWTVGPWKSCSITCGMHATTDRRVTCESMEDNEQVRETDCDLTIRPQSIRSCNLNPCPMGEPPLGSWITKEWEECSVSCGGGWRRRLITCSTRFCNEGEKPEQFERCNQQECVKVSKVWQMSPWSHCPVTCGGGVQKRTVWCEDEKIRERVQDTECLLPEKPSSIRECNKVECQTIPIKNEYYHWYAGKMESGTYK</sequence>
<evidence type="ECO:0000256" key="4">
    <source>
        <dbReference type="ARBA" id="ARBA00022737"/>
    </source>
</evidence>
<accession>J9E9N5</accession>
<dbReference type="SUPFAM" id="SSF82895">
    <property type="entry name" value="TSP-1 type 1 repeat"/>
    <property type="match status" value="10"/>
</dbReference>
<feature type="non-terminal residue" evidence="5">
    <location>
        <position position="1"/>
    </location>
</feature>
<organism evidence="5 6">
    <name type="scientific">Wuchereria bancrofti</name>
    <dbReference type="NCBI Taxonomy" id="6293"/>
    <lineage>
        <taxon>Eukaryota</taxon>
        <taxon>Metazoa</taxon>
        <taxon>Ecdysozoa</taxon>
        <taxon>Nematoda</taxon>
        <taxon>Chromadorea</taxon>
        <taxon>Rhabditida</taxon>
        <taxon>Spirurina</taxon>
        <taxon>Spiruromorpha</taxon>
        <taxon>Filarioidea</taxon>
        <taxon>Onchocercidae</taxon>
        <taxon>Wuchereria</taxon>
    </lineage>
</organism>
<gene>
    <name evidence="5" type="ORF">WUBG_10213</name>
</gene>
<dbReference type="PROSITE" id="PS50092">
    <property type="entry name" value="TSP1"/>
    <property type="match status" value="10"/>
</dbReference>
<keyword evidence="3" id="KW-0732">Signal</keyword>
<dbReference type="InterPro" id="IPR036383">
    <property type="entry name" value="TSP1_rpt_sf"/>
</dbReference>
<evidence type="ECO:0000256" key="3">
    <source>
        <dbReference type="ARBA" id="ARBA00022729"/>
    </source>
</evidence>
<dbReference type="AlphaFoldDB" id="J9E9N5"/>
<dbReference type="Gene3D" id="2.20.100.10">
    <property type="entry name" value="Thrombospondin type-1 (TSP1) repeat"/>
    <property type="match status" value="10"/>
</dbReference>
<dbReference type="Proteomes" id="UP000004810">
    <property type="component" value="Unassembled WGS sequence"/>
</dbReference>
<comment type="subcellular location">
    <subcellularLocation>
        <location evidence="1">Secreted</location>
    </subcellularLocation>
</comment>
<dbReference type="InterPro" id="IPR000884">
    <property type="entry name" value="TSP1_rpt"/>
</dbReference>
<evidence type="ECO:0000313" key="5">
    <source>
        <dbReference type="EMBL" id="EJW78878.1"/>
    </source>
</evidence>
<dbReference type="GO" id="GO:0009653">
    <property type="term" value="P:anatomical structure morphogenesis"/>
    <property type="evidence" value="ECO:0007669"/>
    <property type="project" value="UniProtKB-ARBA"/>
</dbReference>
<dbReference type="GO" id="GO:0004222">
    <property type="term" value="F:metalloendopeptidase activity"/>
    <property type="evidence" value="ECO:0007669"/>
    <property type="project" value="TreeGrafter"/>
</dbReference>
<evidence type="ECO:0000256" key="1">
    <source>
        <dbReference type="ARBA" id="ARBA00004613"/>
    </source>
</evidence>
<proteinExistence type="predicted"/>
<evidence type="ECO:0000313" key="6">
    <source>
        <dbReference type="Proteomes" id="UP000004810"/>
    </source>
</evidence>
<dbReference type="Pfam" id="PF19030">
    <property type="entry name" value="TSP1_ADAMTS"/>
    <property type="match status" value="11"/>
</dbReference>
<dbReference type="InterPro" id="IPR050439">
    <property type="entry name" value="ADAMTS_ADAMTS-like"/>
</dbReference>
<keyword evidence="2" id="KW-0964">Secreted</keyword>
<protein>
    <recommendedName>
        <fullName evidence="7">Thrombospondin type 1 domain-containing protein</fullName>
    </recommendedName>
</protein>
<reference evidence="6" key="1">
    <citation type="submission" date="2012-08" db="EMBL/GenBank/DDBJ databases">
        <title>The Genome Sequence of Wuchereria bancrofti.</title>
        <authorList>
            <person name="Nutman T.B."/>
            <person name="Fink D.L."/>
            <person name="Russ C."/>
            <person name="Young S."/>
            <person name="Zeng Q."/>
            <person name="Koehrsen M."/>
            <person name="Alvarado L."/>
            <person name="Berlin A."/>
            <person name="Chapman S.B."/>
            <person name="Chen Z."/>
            <person name="Freedman E."/>
            <person name="Gellesch M."/>
            <person name="Goldberg J."/>
            <person name="Griggs A."/>
            <person name="Gujja S."/>
            <person name="Heilman E.R."/>
            <person name="Heiman D."/>
            <person name="Hepburn T."/>
            <person name="Howarth C."/>
            <person name="Jen D."/>
            <person name="Larson L."/>
            <person name="Lewis B."/>
            <person name="Mehta T."/>
            <person name="Park D."/>
            <person name="Pearson M."/>
            <person name="Roberts A."/>
            <person name="Saif S."/>
            <person name="Shea T."/>
            <person name="Shenoy N."/>
            <person name="Sisk P."/>
            <person name="Stolte C."/>
            <person name="Sykes S."/>
            <person name="Walk T."/>
            <person name="White J."/>
            <person name="Yandava C."/>
            <person name="Haas B."/>
            <person name="Henn M.R."/>
            <person name="Nusbaum C."/>
            <person name="Birren B."/>
        </authorList>
    </citation>
    <scope>NUCLEOTIDE SEQUENCE [LARGE SCALE GENOMIC DNA]</scope>
    <source>
        <strain evidence="6">NA</strain>
    </source>
</reference>
<dbReference type="GO" id="GO:0030198">
    <property type="term" value="P:extracellular matrix organization"/>
    <property type="evidence" value="ECO:0007669"/>
    <property type="project" value="TreeGrafter"/>
</dbReference>